<gene>
    <name evidence="2" type="ORF">CPEL01642_LOCUS5291</name>
</gene>
<evidence type="ECO:0000313" key="2">
    <source>
        <dbReference type="EMBL" id="CAD8601960.1"/>
    </source>
</evidence>
<dbReference type="Pfam" id="PF07690">
    <property type="entry name" value="MFS_1"/>
    <property type="match status" value="1"/>
</dbReference>
<dbReference type="GO" id="GO:0022857">
    <property type="term" value="F:transmembrane transporter activity"/>
    <property type="evidence" value="ECO:0007669"/>
    <property type="project" value="InterPro"/>
</dbReference>
<proteinExistence type="predicted"/>
<dbReference type="AlphaFoldDB" id="A0A7S0L4H5"/>
<name>A0A7S0L4H5_9EUKA</name>
<evidence type="ECO:0000256" key="1">
    <source>
        <dbReference type="SAM" id="Phobius"/>
    </source>
</evidence>
<accession>A0A7S0L4H5</accession>
<organism evidence="2">
    <name type="scientific">Coccolithus braarudii</name>
    <dbReference type="NCBI Taxonomy" id="221442"/>
    <lineage>
        <taxon>Eukaryota</taxon>
        <taxon>Haptista</taxon>
        <taxon>Haptophyta</taxon>
        <taxon>Prymnesiophyceae</taxon>
        <taxon>Coccolithales</taxon>
        <taxon>Coccolithaceae</taxon>
        <taxon>Coccolithus</taxon>
    </lineage>
</organism>
<dbReference type="InterPro" id="IPR036259">
    <property type="entry name" value="MFS_trans_sf"/>
</dbReference>
<feature type="transmembrane region" description="Helical" evidence="1">
    <location>
        <begin position="97"/>
        <end position="117"/>
    </location>
</feature>
<dbReference type="InterPro" id="IPR011701">
    <property type="entry name" value="MFS"/>
</dbReference>
<protein>
    <recommendedName>
        <fullName evidence="3">Major facilitator superfamily (MFS) profile domain-containing protein</fullName>
    </recommendedName>
</protein>
<evidence type="ECO:0008006" key="3">
    <source>
        <dbReference type="Google" id="ProtNLM"/>
    </source>
</evidence>
<keyword evidence="1" id="KW-0812">Transmembrane</keyword>
<reference evidence="2" key="1">
    <citation type="submission" date="2021-01" db="EMBL/GenBank/DDBJ databases">
        <authorList>
            <person name="Corre E."/>
            <person name="Pelletier E."/>
            <person name="Niang G."/>
            <person name="Scheremetjew M."/>
            <person name="Finn R."/>
            <person name="Kale V."/>
            <person name="Holt S."/>
            <person name="Cochrane G."/>
            <person name="Meng A."/>
            <person name="Brown T."/>
            <person name="Cohen L."/>
        </authorList>
    </citation>
    <scope>NUCLEOTIDE SEQUENCE</scope>
    <source>
        <strain evidence="2">PLY182g</strain>
    </source>
</reference>
<keyword evidence="1" id="KW-0472">Membrane</keyword>
<dbReference type="Gene3D" id="1.20.1250.20">
    <property type="entry name" value="MFS general substrate transporter like domains"/>
    <property type="match status" value="1"/>
</dbReference>
<sequence length="225" mass="24040">MMRTATIGSLVSSFAYGGYSLLTGSVASIYIFICLAGISTVGSAFSGASVTPFFSSLGNKRNMGRIMSVNSMMSSAGRVLGPPVFGALYALDIRSPYRLAAAFFLVSSAIYLGVYLLTKQPVPKRPSAALASADSARASAGISAAEQKALDALLTTVRETLILRQYDLGSPRVVELIKCILNEALPTRVEGRADEDLLQEEEDFLHQRLTVAHQSVKETGHQFGH</sequence>
<feature type="transmembrane region" description="Helical" evidence="1">
    <location>
        <begin position="27"/>
        <end position="54"/>
    </location>
</feature>
<keyword evidence="1" id="KW-1133">Transmembrane helix</keyword>
<dbReference type="SUPFAM" id="SSF103473">
    <property type="entry name" value="MFS general substrate transporter"/>
    <property type="match status" value="1"/>
</dbReference>
<dbReference type="EMBL" id="HBEY01010930">
    <property type="protein sequence ID" value="CAD8601960.1"/>
    <property type="molecule type" value="Transcribed_RNA"/>
</dbReference>